<dbReference type="Proteomes" id="UP000028073">
    <property type="component" value="Unassembled WGS sequence"/>
</dbReference>
<organism evidence="2 3">
    <name type="scientific">Endozoicomonas numazuensis</name>
    <dbReference type="NCBI Taxonomy" id="1137799"/>
    <lineage>
        <taxon>Bacteria</taxon>
        <taxon>Pseudomonadati</taxon>
        <taxon>Pseudomonadota</taxon>
        <taxon>Gammaproteobacteria</taxon>
        <taxon>Oceanospirillales</taxon>
        <taxon>Endozoicomonadaceae</taxon>
        <taxon>Endozoicomonas</taxon>
    </lineage>
</organism>
<accession>A0A081N023</accession>
<comment type="caution">
    <text evidence="2">The sequence shown here is derived from an EMBL/GenBank/DDBJ whole genome shotgun (WGS) entry which is preliminary data.</text>
</comment>
<keyword evidence="1" id="KW-0812">Transmembrane</keyword>
<evidence type="ECO:0000313" key="3">
    <source>
        <dbReference type="Proteomes" id="UP000028073"/>
    </source>
</evidence>
<keyword evidence="1" id="KW-0472">Membrane</keyword>
<dbReference type="AlphaFoldDB" id="A0A081N023"/>
<keyword evidence="1" id="KW-1133">Transmembrane helix</keyword>
<name>A0A081N023_9GAMM</name>
<dbReference type="RefSeq" id="WP_034843144.1">
    <property type="nucleotide sequence ID" value="NZ_JOKH01000012.1"/>
</dbReference>
<feature type="transmembrane region" description="Helical" evidence="1">
    <location>
        <begin position="102"/>
        <end position="120"/>
    </location>
</feature>
<sequence>MVNEKVIGNKYTFAINYEIESVSPSIMGRVCLWVGNTCIGTIDDTNLLSVTLYQLKKMNPVMLDGTQFRGLKESQIYQTIKSDNNLELDRYFMSFGESFDDFSIVAYFLDGFMCFIWILLDHPFFTYINYPKDIQFAKVPINVFSEVIAQFEDELTHSVTAQNS</sequence>
<dbReference type="EMBL" id="JOKH01000012">
    <property type="protein sequence ID" value="KEQ11796.1"/>
    <property type="molecule type" value="Genomic_DNA"/>
</dbReference>
<proteinExistence type="predicted"/>
<gene>
    <name evidence="2" type="ORF">GZ78_28530</name>
</gene>
<evidence type="ECO:0000256" key="1">
    <source>
        <dbReference type="SAM" id="Phobius"/>
    </source>
</evidence>
<evidence type="ECO:0000313" key="2">
    <source>
        <dbReference type="EMBL" id="KEQ11796.1"/>
    </source>
</evidence>
<protein>
    <submittedName>
        <fullName evidence="2">Uncharacterized protein</fullName>
    </submittedName>
</protein>
<dbReference type="OrthoDB" id="6637742at2"/>
<keyword evidence="3" id="KW-1185">Reference proteome</keyword>
<reference evidence="2 3" key="1">
    <citation type="submission" date="2014-06" db="EMBL/GenBank/DDBJ databases">
        <title>Whole Genome Sequences of Three Symbiotic Endozoicomonas Bacteria.</title>
        <authorList>
            <person name="Neave M.J."/>
            <person name="Apprill A."/>
            <person name="Voolstra C.R."/>
        </authorList>
    </citation>
    <scope>NUCLEOTIDE SEQUENCE [LARGE SCALE GENOMIC DNA]</scope>
    <source>
        <strain evidence="2 3">DSM 25634</strain>
    </source>
</reference>